<reference evidence="7" key="2">
    <citation type="submission" date="2011-03" db="EMBL/GenBank/DDBJ databases">
        <authorList>
            <person name="Aslett M."/>
        </authorList>
    </citation>
    <scope>NUCLEOTIDE SEQUENCE</scope>
    <source>
        <strain evidence="7">Liverpool</strain>
    </source>
</reference>
<gene>
    <name evidence="8" type="ORF">BN1204_069410</name>
    <name evidence="7" type="ORF">NCLIV_069410</name>
</gene>
<keyword evidence="3 4" id="KW-0862">Zinc</keyword>
<dbReference type="SMART" id="SM00356">
    <property type="entry name" value="ZnF_C3H1"/>
    <property type="match status" value="2"/>
</dbReference>
<evidence type="ECO:0000256" key="1">
    <source>
        <dbReference type="ARBA" id="ARBA00022723"/>
    </source>
</evidence>
<dbReference type="InterPro" id="IPR036855">
    <property type="entry name" value="Znf_CCCH_sf"/>
</dbReference>
<feature type="domain" description="C3H1-type" evidence="6">
    <location>
        <begin position="229"/>
        <end position="256"/>
    </location>
</feature>
<accession>F0JB18</accession>
<feature type="zinc finger region" description="C3H1-type" evidence="4">
    <location>
        <begin position="262"/>
        <end position="289"/>
    </location>
</feature>
<feature type="domain" description="C3H1-type" evidence="6">
    <location>
        <begin position="262"/>
        <end position="289"/>
    </location>
</feature>
<dbReference type="EMBL" id="LN714488">
    <property type="protein sequence ID" value="CEL71284.1"/>
    <property type="molecule type" value="Genomic_DNA"/>
</dbReference>
<keyword evidence="1 4" id="KW-0479">Metal-binding</keyword>
<proteinExistence type="predicted"/>
<reference evidence="8" key="3">
    <citation type="journal article" date="2015" name="PLoS ONE">
        <title>Comprehensive Evaluation of Toxoplasma gondii VEG and Neospora caninum LIV Genomes with Tachyzoite Stage Transcriptome and Proteome Defines Novel Transcript Features.</title>
        <authorList>
            <person name="Ramaprasad A."/>
            <person name="Mourier T."/>
            <person name="Naeem R."/>
            <person name="Malas T.B."/>
            <person name="Moussa E."/>
            <person name="Panigrahi A."/>
            <person name="Vermont S.J."/>
            <person name="Otto T.D."/>
            <person name="Wastling J."/>
            <person name="Pain A."/>
        </authorList>
    </citation>
    <scope>NUCLEOTIDE SEQUENCE</scope>
    <source>
        <strain evidence="8">Liverpool</strain>
    </source>
</reference>
<evidence type="ECO:0000256" key="4">
    <source>
        <dbReference type="PROSITE-ProRule" id="PRU00723"/>
    </source>
</evidence>
<feature type="zinc finger region" description="C3H1-type" evidence="4">
    <location>
        <begin position="229"/>
        <end position="256"/>
    </location>
</feature>
<reference evidence="7" key="1">
    <citation type="submission" date="2011-03" db="EMBL/GenBank/DDBJ databases">
        <title>Comparative genomics and transcriptomics of Neospora caninum and Toxoplasma gondii.</title>
        <authorList>
            <person name="Reid A.J."/>
            <person name="Sohal A."/>
            <person name="Harris D."/>
            <person name="Quail M."/>
            <person name="Sanders M."/>
            <person name="Berriman M."/>
            <person name="Wastling J.M."/>
            <person name="Pain A."/>
        </authorList>
    </citation>
    <scope>NUCLEOTIDE SEQUENCE</scope>
    <source>
        <strain evidence="7">Liverpool</strain>
    </source>
</reference>
<protein>
    <submittedName>
        <fullName evidence="7">Zinc finger (CCCH type) protein, putative</fullName>
    </submittedName>
</protein>
<dbReference type="PROSITE" id="PS50103">
    <property type="entry name" value="ZF_C3H1"/>
    <property type="match status" value="2"/>
</dbReference>
<evidence type="ECO:0000259" key="6">
    <source>
        <dbReference type="PROSITE" id="PS50103"/>
    </source>
</evidence>
<dbReference type="EMBL" id="CADU01000303">
    <property type="protein sequence ID" value="CCA30169.1"/>
    <property type="molecule type" value="Genomic_DNA"/>
</dbReference>
<dbReference type="SUPFAM" id="SSF90229">
    <property type="entry name" value="CCCH zinc finger"/>
    <property type="match status" value="1"/>
</dbReference>
<dbReference type="InterPro" id="IPR000571">
    <property type="entry name" value="Znf_CCCH"/>
</dbReference>
<evidence type="ECO:0000256" key="3">
    <source>
        <dbReference type="ARBA" id="ARBA00022833"/>
    </source>
</evidence>
<dbReference type="AlphaFoldDB" id="F0JB18"/>
<name>F0JB18_NEOCL</name>
<organism>
    <name type="scientific">Neospora caninum (strain Liverpool)</name>
    <dbReference type="NCBI Taxonomy" id="572307"/>
    <lineage>
        <taxon>Eukaryota</taxon>
        <taxon>Sar</taxon>
        <taxon>Alveolata</taxon>
        <taxon>Apicomplexa</taxon>
        <taxon>Conoidasida</taxon>
        <taxon>Coccidia</taxon>
        <taxon>Eucoccidiorida</taxon>
        <taxon>Eimeriorina</taxon>
        <taxon>Sarcocystidae</taxon>
        <taxon>Neospora</taxon>
    </lineage>
</organism>
<feature type="region of interest" description="Disordered" evidence="5">
    <location>
        <begin position="163"/>
        <end position="184"/>
    </location>
</feature>
<feature type="region of interest" description="Disordered" evidence="5">
    <location>
        <begin position="539"/>
        <end position="558"/>
    </location>
</feature>
<dbReference type="Gene3D" id="3.30.1370.210">
    <property type="match status" value="1"/>
</dbReference>
<evidence type="ECO:0000256" key="5">
    <source>
        <dbReference type="SAM" id="MobiDB-lite"/>
    </source>
</evidence>
<evidence type="ECO:0000313" key="7">
    <source>
        <dbReference type="EMBL" id="CCA30169.1"/>
    </source>
</evidence>
<keyword evidence="2 4" id="KW-0863">Zinc-finger</keyword>
<dbReference type="GO" id="GO:0008270">
    <property type="term" value="F:zinc ion binding"/>
    <property type="evidence" value="ECO:0007669"/>
    <property type="project" value="UniProtKB-KW"/>
</dbReference>
<sequence length="647" mass="69289">MDFRASLSQERSDGKTKWVHRSSVSSSSACVPDGACAFTSTDRSVVESDVVTETGEPAAYEATTRNVSDTCGNSLFADCENVPGRYSESRERFLQRGARGHSLLQCQATVSGSSNVDATGNYISPVLDQAIWTALDERVAGAPAGRPSYHNCAARSVVDTRTQGGKGQGVAAGATMPDGSEGRNSLIPSEGAIRGSGPCIIQRMDGSLLKTKGIAPQDPKKRVLRRVMFSKTKICPWFEQGKCLRGDLCNYAHCRAELRVLPVVKKLCLSYLKVGRCRNPHCSFAHSAEEVEDSKKTKQKVQWQWRHFDVAAGLWDPDSAQTALLLDERSNNRLVTSSLLMTGSPRRAAADCTLLPLGPMIGVSTSARASKFYSASSASQGAAGIALQQEMNARYFDASFGELLCTRTALDYTRSPASCPPLNAGASRGESLARRVSAEASGNLTPSFLTNGSGDDGNGRSSWASGVCRAAAAEVQVPECGTENNDSFMLNEHLLASEFQNLTLTNDQQGNRLTSHTHATDGGTVTWTQDGARGLRLNSQDGRNADDMTDLPDPAPPLSLPLRYESGARGTSRAVQRGSTVGPVTSDAALAQKSDLVLALFRQQLKNMISKFYGGVGGFRPDNAAKHIADAPAEDTEDTPQELPRRH</sequence>
<dbReference type="VEuPathDB" id="ToxoDB:NCLIV_069410"/>
<evidence type="ECO:0000256" key="2">
    <source>
        <dbReference type="ARBA" id="ARBA00022771"/>
    </source>
</evidence>
<evidence type="ECO:0000313" key="8">
    <source>
        <dbReference type="EMBL" id="CEL71284.1"/>
    </source>
</evidence>